<dbReference type="RefSeq" id="XP_070465513.1">
    <property type="nucleotide sequence ID" value="XM_070609412.1"/>
</dbReference>
<gene>
    <name evidence="4" type="primary">LOC139081874</name>
</gene>
<keyword evidence="2" id="KW-0472">Membrane</keyword>
<proteinExistence type="predicted"/>
<evidence type="ECO:0000256" key="2">
    <source>
        <dbReference type="SAM" id="Phobius"/>
    </source>
</evidence>
<feature type="region of interest" description="Disordered" evidence="1">
    <location>
        <begin position="201"/>
        <end position="226"/>
    </location>
</feature>
<sequence>MVRGAAKTERECERLCVRDRECETVCERPCVRDACVRDRVCERPECEAVCERLCVRGRECGRLCVGESGLARERRACVWGVRSARTLSRSRGSAAAWPRGCGARACPEPPAGLCASPPLSRAPRRLRACCLAGLVGAALGASGGVSAFVCVSITGQLLWRNLQITKKEVTDPSLKNERKKSMKRCVVSHVVKVMRIKAAPGRRPRRPALHTDLYHPRGSIGRPDLI</sequence>
<dbReference type="Proteomes" id="UP001652662">
    <property type="component" value="Chromosome 2"/>
</dbReference>
<name>A0ABM4NKN3_EQUPR</name>
<reference evidence="4" key="2">
    <citation type="submission" date="2025-08" db="UniProtKB">
        <authorList>
            <consortium name="RefSeq"/>
        </authorList>
    </citation>
    <scope>IDENTIFICATION</scope>
    <source>
        <tissue evidence="4">Blood</tissue>
    </source>
</reference>
<evidence type="ECO:0000313" key="4">
    <source>
        <dbReference type="RefSeq" id="XP_070465513.1"/>
    </source>
</evidence>
<protein>
    <submittedName>
        <fullName evidence="4">Uncharacterized protein</fullName>
    </submittedName>
</protein>
<keyword evidence="2" id="KW-1133">Transmembrane helix</keyword>
<keyword evidence="2" id="KW-0812">Transmembrane</keyword>
<evidence type="ECO:0000256" key="1">
    <source>
        <dbReference type="SAM" id="MobiDB-lite"/>
    </source>
</evidence>
<feature type="transmembrane region" description="Helical" evidence="2">
    <location>
        <begin position="131"/>
        <end position="159"/>
    </location>
</feature>
<keyword evidence="3" id="KW-1185">Reference proteome</keyword>
<accession>A0ABM4NKN3</accession>
<dbReference type="GeneID" id="139081874"/>
<evidence type="ECO:0000313" key="3">
    <source>
        <dbReference type="Proteomes" id="UP001652662"/>
    </source>
</evidence>
<organism evidence="3 4">
    <name type="scientific">Equus przewalskii</name>
    <name type="common">Przewalski's horse</name>
    <name type="synonym">Equus caballus przewalskii</name>
    <dbReference type="NCBI Taxonomy" id="9798"/>
    <lineage>
        <taxon>Eukaryota</taxon>
        <taxon>Metazoa</taxon>
        <taxon>Chordata</taxon>
        <taxon>Craniata</taxon>
        <taxon>Vertebrata</taxon>
        <taxon>Euteleostomi</taxon>
        <taxon>Mammalia</taxon>
        <taxon>Eutheria</taxon>
        <taxon>Laurasiatheria</taxon>
        <taxon>Perissodactyla</taxon>
        <taxon>Equidae</taxon>
        <taxon>Equus</taxon>
    </lineage>
</organism>
<reference evidence="3" key="1">
    <citation type="submission" date="2025-05" db="UniProtKB">
        <authorList>
            <consortium name="RefSeq"/>
        </authorList>
    </citation>
    <scope>NUCLEOTIDE SEQUENCE [LARGE SCALE GENOMIC DNA]</scope>
</reference>